<keyword evidence="6" id="KW-0067">ATP-binding</keyword>
<dbReference type="AlphaFoldDB" id="A0A1F2WJS6"/>
<proteinExistence type="inferred from homology"/>
<dbReference type="CDD" id="cd03230">
    <property type="entry name" value="ABC_DR_subfamily_A"/>
    <property type="match status" value="1"/>
</dbReference>
<dbReference type="PROSITE" id="PS50893">
    <property type="entry name" value="ABC_TRANSPORTER_2"/>
    <property type="match status" value="1"/>
</dbReference>
<dbReference type="PANTHER" id="PTHR42711:SF5">
    <property type="entry name" value="ABC TRANSPORTER ATP-BINDING PROTEIN NATA"/>
    <property type="match status" value="1"/>
</dbReference>
<evidence type="ECO:0000259" key="10">
    <source>
        <dbReference type="PROSITE" id="PS50893"/>
    </source>
</evidence>
<dbReference type="GO" id="GO:0046677">
    <property type="term" value="P:response to antibiotic"/>
    <property type="evidence" value="ECO:0007669"/>
    <property type="project" value="UniProtKB-KW"/>
</dbReference>
<dbReference type="InterPro" id="IPR003593">
    <property type="entry name" value="AAA+_ATPase"/>
</dbReference>
<keyword evidence="7" id="KW-1278">Translocase</keyword>
<name>A0A1F2WJS6_9ACTN</name>
<keyword evidence="4" id="KW-1003">Cell membrane</keyword>
<keyword evidence="8" id="KW-0472">Membrane</keyword>
<evidence type="ECO:0000313" key="12">
    <source>
        <dbReference type="Proteomes" id="UP000177876"/>
    </source>
</evidence>
<dbReference type="STRING" id="1797197.A2Y75_02000"/>
<dbReference type="Gene3D" id="3.40.50.300">
    <property type="entry name" value="P-loop containing nucleotide triphosphate hydrolases"/>
    <property type="match status" value="1"/>
</dbReference>
<comment type="subcellular location">
    <subcellularLocation>
        <location evidence="1">Cell membrane</location>
        <topology evidence="1">Peripheral membrane protein</topology>
    </subcellularLocation>
</comment>
<dbReference type="Pfam" id="PF00005">
    <property type="entry name" value="ABC_tran"/>
    <property type="match status" value="1"/>
</dbReference>
<dbReference type="InterPro" id="IPR003439">
    <property type="entry name" value="ABC_transporter-like_ATP-bd"/>
</dbReference>
<dbReference type="InterPro" id="IPR027417">
    <property type="entry name" value="P-loop_NTPase"/>
</dbReference>
<keyword evidence="5" id="KW-0547">Nucleotide-binding</keyword>
<evidence type="ECO:0000256" key="3">
    <source>
        <dbReference type="ARBA" id="ARBA00022448"/>
    </source>
</evidence>
<evidence type="ECO:0000256" key="8">
    <source>
        <dbReference type="ARBA" id="ARBA00023136"/>
    </source>
</evidence>
<evidence type="ECO:0000256" key="4">
    <source>
        <dbReference type="ARBA" id="ARBA00022475"/>
    </source>
</evidence>
<dbReference type="GO" id="GO:0016887">
    <property type="term" value="F:ATP hydrolysis activity"/>
    <property type="evidence" value="ECO:0007669"/>
    <property type="project" value="InterPro"/>
</dbReference>
<dbReference type="SUPFAM" id="SSF52540">
    <property type="entry name" value="P-loop containing nucleoside triphosphate hydrolases"/>
    <property type="match status" value="1"/>
</dbReference>
<sequence>MEKNTVIEVENLVKVYGNREVLKGISFEVFQGEVFGLLGENGAGKTTTLEIIEGLRRANSGSARVLGLDSVKEISSIKERIGVQLQASAYFEHLTLEEILQLFGSFYHTAKDPHELLSLVNLEERGGMRVGQLSGGQKQRFSIVAALVNDPDILFLDEPTTGLDPIARLNLWDLVREIEAQGKTVILTSHYLEEVEALCGRVGIIKQGEILAMDTPANLILQQDNPVRMEFLPSKEFPAGLRERLEGMGVLKTSEERAGEYMLFVKDVIVLRTALHQLDDIELDRMAVSTANLEDVFISLTGGRISQEEA</sequence>
<dbReference type="Proteomes" id="UP000177876">
    <property type="component" value="Unassembled WGS sequence"/>
</dbReference>
<evidence type="ECO:0000256" key="6">
    <source>
        <dbReference type="ARBA" id="ARBA00022840"/>
    </source>
</evidence>
<dbReference type="PANTHER" id="PTHR42711">
    <property type="entry name" value="ABC TRANSPORTER ATP-BINDING PROTEIN"/>
    <property type="match status" value="1"/>
</dbReference>
<evidence type="ECO:0000256" key="2">
    <source>
        <dbReference type="ARBA" id="ARBA00005417"/>
    </source>
</evidence>
<feature type="domain" description="ABC transporter" evidence="10">
    <location>
        <begin position="7"/>
        <end position="232"/>
    </location>
</feature>
<dbReference type="GO" id="GO:0005524">
    <property type="term" value="F:ATP binding"/>
    <property type="evidence" value="ECO:0007669"/>
    <property type="project" value="UniProtKB-KW"/>
</dbReference>
<dbReference type="InterPro" id="IPR050763">
    <property type="entry name" value="ABC_transporter_ATP-binding"/>
</dbReference>
<keyword evidence="9" id="KW-0046">Antibiotic resistance</keyword>
<dbReference type="PROSITE" id="PS00211">
    <property type="entry name" value="ABC_TRANSPORTER_1"/>
    <property type="match status" value="1"/>
</dbReference>
<dbReference type="EMBL" id="MELK01000037">
    <property type="protein sequence ID" value="OFW57120.1"/>
    <property type="molecule type" value="Genomic_DNA"/>
</dbReference>
<organism evidence="11 12">
    <name type="scientific">Candidatus Solincola sediminis</name>
    <dbReference type="NCBI Taxonomy" id="1797199"/>
    <lineage>
        <taxon>Bacteria</taxon>
        <taxon>Bacillati</taxon>
        <taxon>Actinomycetota</taxon>
        <taxon>Candidatus Geothermincolia</taxon>
        <taxon>Candidatus Geothermincolales</taxon>
        <taxon>Candidatus Geothermincolaceae</taxon>
        <taxon>Candidatus Solincola</taxon>
    </lineage>
</organism>
<comment type="similarity">
    <text evidence="2">Belongs to the ABC transporter superfamily.</text>
</comment>
<comment type="caution">
    <text evidence="11">The sequence shown here is derived from an EMBL/GenBank/DDBJ whole genome shotgun (WGS) entry which is preliminary data.</text>
</comment>
<protein>
    <recommendedName>
        <fullName evidence="10">ABC transporter domain-containing protein</fullName>
    </recommendedName>
</protein>
<evidence type="ECO:0000313" key="11">
    <source>
        <dbReference type="EMBL" id="OFW57120.1"/>
    </source>
</evidence>
<dbReference type="InterPro" id="IPR017871">
    <property type="entry name" value="ABC_transporter-like_CS"/>
</dbReference>
<evidence type="ECO:0000256" key="1">
    <source>
        <dbReference type="ARBA" id="ARBA00004202"/>
    </source>
</evidence>
<reference evidence="11 12" key="1">
    <citation type="journal article" date="2016" name="Nat. Commun.">
        <title>Thousands of microbial genomes shed light on interconnected biogeochemical processes in an aquifer system.</title>
        <authorList>
            <person name="Anantharaman K."/>
            <person name="Brown C.T."/>
            <person name="Hug L.A."/>
            <person name="Sharon I."/>
            <person name="Castelle C.J."/>
            <person name="Probst A.J."/>
            <person name="Thomas B.C."/>
            <person name="Singh A."/>
            <person name="Wilkins M.J."/>
            <person name="Karaoz U."/>
            <person name="Brodie E.L."/>
            <person name="Williams K.H."/>
            <person name="Hubbard S.S."/>
            <person name="Banfield J.F."/>
        </authorList>
    </citation>
    <scope>NUCLEOTIDE SEQUENCE [LARGE SCALE GENOMIC DNA]</scope>
</reference>
<dbReference type="SMART" id="SM00382">
    <property type="entry name" value="AAA"/>
    <property type="match status" value="1"/>
</dbReference>
<evidence type="ECO:0000256" key="9">
    <source>
        <dbReference type="ARBA" id="ARBA00023251"/>
    </source>
</evidence>
<evidence type="ECO:0000256" key="7">
    <source>
        <dbReference type="ARBA" id="ARBA00022967"/>
    </source>
</evidence>
<keyword evidence="3" id="KW-0813">Transport</keyword>
<gene>
    <name evidence="11" type="ORF">A2Y75_02000</name>
</gene>
<dbReference type="GO" id="GO:0005886">
    <property type="term" value="C:plasma membrane"/>
    <property type="evidence" value="ECO:0007669"/>
    <property type="project" value="UniProtKB-SubCell"/>
</dbReference>
<evidence type="ECO:0000256" key="5">
    <source>
        <dbReference type="ARBA" id="ARBA00022741"/>
    </source>
</evidence>
<accession>A0A1F2WJS6</accession>
<dbReference type="FunFam" id="3.40.50.300:FF:000589">
    <property type="entry name" value="ABC transporter, ATP-binding subunit"/>
    <property type="match status" value="1"/>
</dbReference>